<gene>
    <name evidence="1" type="ORF">OG477_41510</name>
</gene>
<reference evidence="1" key="1">
    <citation type="submission" date="2022-10" db="EMBL/GenBank/DDBJ databases">
        <title>The complete genomes of actinobacterial strains from the NBC collection.</title>
        <authorList>
            <person name="Joergensen T.S."/>
            <person name="Alvarez Arevalo M."/>
            <person name="Sterndorff E.B."/>
            <person name="Faurdal D."/>
            <person name="Vuksanovic O."/>
            <person name="Mourched A.-S."/>
            <person name="Charusanti P."/>
            <person name="Shaw S."/>
            <person name="Blin K."/>
            <person name="Weber T."/>
        </authorList>
    </citation>
    <scope>NUCLEOTIDE SEQUENCE</scope>
    <source>
        <strain evidence="1">NBC 00180</strain>
    </source>
</reference>
<organism evidence="1">
    <name type="scientific">Streptomyces sp. NBC_00180</name>
    <dbReference type="NCBI Taxonomy" id="2903632"/>
    <lineage>
        <taxon>Bacteria</taxon>
        <taxon>Bacillati</taxon>
        <taxon>Actinomycetota</taxon>
        <taxon>Actinomycetes</taxon>
        <taxon>Kitasatosporales</taxon>
        <taxon>Streptomycetaceae</taxon>
        <taxon>Streptomyces</taxon>
    </lineage>
</organism>
<sequence length="60" mass="6416">MTFRSGEGDPKRISFGLSPNLPITQGANEVGLEAFTFISPGSSLFRSCGKRTSVSLFVYG</sequence>
<protein>
    <submittedName>
        <fullName evidence="1">Uncharacterized protein</fullName>
    </submittedName>
</protein>
<accession>A0AAU1I9B6</accession>
<evidence type="ECO:0000313" key="1">
    <source>
        <dbReference type="EMBL" id="WTP91380.1"/>
    </source>
</evidence>
<name>A0AAU1I9B6_9ACTN</name>
<dbReference type="AlphaFoldDB" id="A0AAU1I9B6"/>
<proteinExistence type="predicted"/>
<dbReference type="EMBL" id="CP108140">
    <property type="protein sequence ID" value="WTP91380.1"/>
    <property type="molecule type" value="Genomic_DNA"/>
</dbReference>